<reference evidence="6" key="1">
    <citation type="submission" date="2019-12" db="EMBL/GenBank/DDBJ databases">
        <authorList>
            <person name="Cremers G."/>
        </authorList>
    </citation>
    <scope>NUCLEOTIDE SEQUENCE</scope>
    <source>
        <strain evidence="6">Vvax</strain>
    </source>
</reference>
<dbReference type="PROSITE" id="PS50110">
    <property type="entry name" value="RESPONSE_REGULATORY"/>
    <property type="match status" value="1"/>
</dbReference>
<organism evidence="6">
    <name type="scientific">Variovorax paradoxus</name>
    <dbReference type="NCBI Taxonomy" id="34073"/>
    <lineage>
        <taxon>Bacteria</taxon>
        <taxon>Pseudomonadati</taxon>
        <taxon>Pseudomonadota</taxon>
        <taxon>Betaproteobacteria</taxon>
        <taxon>Burkholderiales</taxon>
        <taxon>Comamonadaceae</taxon>
        <taxon>Variovorax</taxon>
    </lineage>
</organism>
<dbReference type="Pfam" id="PF00072">
    <property type="entry name" value="Response_reg"/>
    <property type="match status" value="1"/>
</dbReference>
<dbReference type="InterPro" id="IPR039420">
    <property type="entry name" value="WalR-like"/>
</dbReference>
<dbReference type="EMBL" id="LR743507">
    <property type="protein sequence ID" value="CAA2108186.1"/>
    <property type="molecule type" value="Genomic_DNA"/>
</dbReference>
<dbReference type="CDD" id="cd00383">
    <property type="entry name" value="trans_reg_C"/>
    <property type="match status" value="1"/>
</dbReference>
<evidence type="ECO:0000313" key="6">
    <source>
        <dbReference type="EMBL" id="CAA2108186.1"/>
    </source>
</evidence>
<protein>
    <submittedName>
        <fullName evidence="6">Transcriptional regulatory protein BaeR</fullName>
    </submittedName>
</protein>
<proteinExistence type="predicted"/>
<dbReference type="InterPro" id="IPR001789">
    <property type="entry name" value="Sig_transdc_resp-reg_receiver"/>
</dbReference>
<dbReference type="PANTHER" id="PTHR48111">
    <property type="entry name" value="REGULATOR OF RPOS"/>
    <property type="match status" value="1"/>
</dbReference>
<dbReference type="Gene3D" id="6.10.250.690">
    <property type="match status" value="1"/>
</dbReference>
<evidence type="ECO:0000259" key="4">
    <source>
        <dbReference type="PROSITE" id="PS50110"/>
    </source>
</evidence>
<dbReference type="SUPFAM" id="SSF46894">
    <property type="entry name" value="C-terminal effector domain of the bipartite response regulators"/>
    <property type="match status" value="1"/>
</dbReference>
<gene>
    <name evidence="6" type="primary">baeR_3</name>
    <name evidence="6" type="ORF">VVAX_04698</name>
</gene>
<dbReference type="PANTHER" id="PTHR48111:SF59">
    <property type="entry name" value="TRANSCRIPTIONAL REGULATORY PROTEIN BAER"/>
    <property type="match status" value="1"/>
</dbReference>
<dbReference type="GO" id="GO:0005829">
    <property type="term" value="C:cytosol"/>
    <property type="evidence" value="ECO:0007669"/>
    <property type="project" value="TreeGrafter"/>
</dbReference>
<accession>A0A679JPQ9</accession>
<dbReference type="GO" id="GO:0000976">
    <property type="term" value="F:transcription cis-regulatory region binding"/>
    <property type="evidence" value="ECO:0007669"/>
    <property type="project" value="TreeGrafter"/>
</dbReference>
<dbReference type="Gene3D" id="1.10.10.10">
    <property type="entry name" value="Winged helix-like DNA-binding domain superfamily/Winged helix DNA-binding domain"/>
    <property type="match status" value="1"/>
</dbReference>
<dbReference type="InterPro" id="IPR001867">
    <property type="entry name" value="OmpR/PhoB-type_DNA-bd"/>
</dbReference>
<name>A0A679JPQ9_VARPD</name>
<keyword evidence="2" id="KW-0597">Phosphoprotein</keyword>
<evidence type="ECO:0000256" key="1">
    <source>
        <dbReference type="ARBA" id="ARBA00023125"/>
    </source>
</evidence>
<dbReference type="SMART" id="SM00448">
    <property type="entry name" value="REC"/>
    <property type="match status" value="1"/>
</dbReference>
<dbReference type="SMART" id="SM00862">
    <property type="entry name" value="Trans_reg_C"/>
    <property type="match status" value="1"/>
</dbReference>
<feature type="modified residue" description="4-aspartylphosphate" evidence="2">
    <location>
        <position position="53"/>
    </location>
</feature>
<dbReference type="Gene3D" id="3.40.50.2300">
    <property type="match status" value="1"/>
</dbReference>
<dbReference type="InterPro" id="IPR036388">
    <property type="entry name" value="WH-like_DNA-bd_sf"/>
</dbReference>
<dbReference type="InterPro" id="IPR016032">
    <property type="entry name" value="Sig_transdc_resp-reg_C-effctor"/>
</dbReference>
<dbReference type="InterPro" id="IPR011006">
    <property type="entry name" value="CheY-like_superfamily"/>
</dbReference>
<dbReference type="GO" id="GO:0000156">
    <property type="term" value="F:phosphorelay response regulator activity"/>
    <property type="evidence" value="ECO:0007669"/>
    <property type="project" value="TreeGrafter"/>
</dbReference>
<keyword evidence="1 3" id="KW-0238">DNA-binding</keyword>
<feature type="domain" description="Response regulatory" evidence="4">
    <location>
        <begin position="4"/>
        <end position="117"/>
    </location>
</feature>
<dbReference type="AlphaFoldDB" id="A0A679JPQ9"/>
<evidence type="ECO:0000256" key="3">
    <source>
        <dbReference type="PROSITE-ProRule" id="PRU01091"/>
    </source>
</evidence>
<dbReference type="PROSITE" id="PS51755">
    <property type="entry name" value="OMPR_PHOB"/>
    <property type="match status" value="1"/>
</dbReference>
<dbReference type="GO" id="GO:0006355">
    <property type="term" value="P:regulation of DNA-templated transcription"/>
    <property type="evidence" value="ECO:0007669"/>
    <property type="project" value="InterPro"/>
</dbReference>
<sequence>MSRILWVEDARDAAAPALQDELQRAGHEIEHIDDGAVALHRILTAPPALTLLDVALPHVSGLQILEKVRARSDHPIIMLTARDGEADRLRGFELGADDYVGKPCSPREVAVRIHVVLRRCAHRTRATWPQTPITFGAVRGCATLDGHHLPLTRRESLLLRALSQEPGRVLTRSKLLEAAFPEALDVNERAVDTHIKNLRRKLAAVPAAHDWIRSVYGVGFAWESRTGRDA</sequence>
<dbReference type="SUPFAM" id="SSF52172">
    <property type="entry name" value="CheY-like"/>
    <property type="match status" value="1"/>
</dbReference>
<evidence type="ECO:0000259" key="5">
    <source>
        <dbReference type="PROSITE" id="PS51755"/>
    </source>
</evidence>
<dbReference type="RefSeq" id="WP_339092210.1">
    <property type="nucleotide sequence ID" value="NZ_LR743507.1"/>
</dbReference>
<feature type="DNA-binding region" description="OmpR/PhoB-type" evidence="3">
    <location>
        <begin position="123"/>
        <end position="224"/>
    </location>
</feature>
<dbReference type="GO" id="GO:0032993">
    <property type="term" value="C:protein-DNA complex"/>
    <property type="evidence" value="ECO:0007669"/>
    <property type="project" value="TreeGrafter"/>
</dbReference>
<feature type="domain" description="OmpR/PhoB-type" evidence="5">
    <location>
        <begin position="123"/>
        <end position="224"/>
    </location>
</feature>
<evidence type="ECO:0000256" key="2">
    <source>
        <dbReference type="PROSITE-ProRule" id="PRU00169"/>
    </source>
</evidence>
<dbReference type="Pfam" id="PF00486">
    <property type="entry name" value="Trans_reg_C"/>
    <property type="match status" value="1"/>
</dbReference>